<keyword evidence="6" id="KW-0832">Ubl conjugation</keyword>
<dbReference type="Gene3D" id="1.10.10.10">
    <property type="entry name" value="Winged helix-like DNA-binding domain superfamily/Winged helix DNA-binding domain"/>
    <property type="match status" value="2"/>
</dbReference>
<evidence type="ECO:0000256" key="9">
    <source>
        <dbReference type="RuleBase" id="RU003829"/>
    </source>
</evidence>
<dbReference type="InterPro" id="IPR019559">
    <property type="entry name" value="Cullin_neddylation_domain"/>
</dbReference>
<dbReference type="PANTHER" id="PTHR11932">
    <property type="entry name" value="CULLIN"/>
    <property type="match status" value="1"/>
</dbReference>
<dbReference type="PROSITE" id="PS01256">
    <property type="entry name" value="CULLIN_1"/>
    <property type="match status" value="1"/>
</dbReference>
<dbReference type="InterPro" id="IPR036388">
    <property type="entry name" value="WH-like_DNA-bd_sf"/>
</dbReference>
<evidence type="ECO:0000313" key="13">
    <source>
        <dbReference type="Proteomes" id="UP000008144"/>
    </source>
</evidence>
<dbReference type="EMBL" id="EAAA01002347">
    <property type="status" value="NOT_ANNOTATED_CDS"/>
    <property type="molecule type" value="Genomic_DNA"/>
</dbReference>
<feature type="domain" description="Cullin family profile" evidence="11">
    <location>
        <begin position="423"/>
        <end position="649"/>
    </location>
</feature>
<proteinExistence type="inferred from homology"/>
<dbReference type="PROSITE" id="PS50069">
    <property type="entry name" value="CULLIN_2"/>
    <property type="match status" value="1"/>
</dbReference>
<dbReference type="GO" id="GO:0006915">
    <property type="term" value="P:apoptotic process"/>
    <property type="evidence" value="ECO:0007669"/>
    <property type="project" value="UniProtKB-ARBA"/>
</dbReference>
<protein>
    <recommendedName>
        <fullName evidence="7">Cullin-1</fullName>
    </recommendedName>
</protein>
<evidence type="ECO:0000256" key="5">
    <source>
        <dbReference type="ARBA" id="ARBA00022786"/>
    </source>
</evidence>
<evidence type="ECO:0000256" key="8">
    <source>
        <dbReference type="PROSITE-ProRule" id="PRU00330"/>
    </source>
</evidence>
<dbReference type="InterPro" id="IPR016157">
    <property type="entry name" value="Cullin_CS"/>
</dbReference>
<dbReference type="STRING" id="7719.ENSCINP00000013359"/>
<dbReference type="FunFam" id="3.30.230.130:FF:000003">
    <property type="entry name" value="Cullin 2"/>
    <property type="match status" value="1"/>
</dbReference>
<evidence type="ECO:0000256" key="3">
    <source>
        <dbReference type="ARBA" id="ARBA00022481"/>
    </source>
</evidence>
<dbReference type="SUPFAM" id="SSF46785">
    <property type="entry name" value="Winged helix' DNA-binding domain"/>
    <property type="match status" value="1"/>
</dbReference>
<dbReference type="Pfam" id="PF10557">
    <property type="entry name" value="Cullin_Nedd8"/>
    <property type="match status" value="1"/>
</dbReference>
<dbReference type="GeneTree" id="ENSGT00940000154774"/>
<dbReference type="GO" id="GO:0031146">
    <property type="term" value="P:SCF-dependent proteasomal ubiquitin-dependent protein catabolic process"/>
    <property type="evidence" value="ECO:0000318"/>
    <property type="project" value="GO_Central"/>
</dbReference>
<keyword evidence="13" id="KW-1185">Reference proteome</keyword>
<dbReference type="GO" id="GO:0031625">
    <property type="term" value="F:ubiquitin protein ligase binding"/>
    <property type="evidence" value="ECO:0000318"/>
    <property type="project" value="GO_Central"/>
</dbReference>
<keyword evidence="3" id="KW-0488">Methylation</keyword>
<dbReference type="FunFam" id="4.10.1030.10:FF:000001">
    <property type="entry name" value="Putative Cullin-1"/>
    <property type="match status" value="1"/>
</dbReference>
<organism evidence="12 13">
    <name type="scientific">Ciona intestinalis</name>
    <name type="common">Transparent sea squirt</name>
    <name type="synonym">Ascidia intestinalis</name>
    <dbReference type="NCBI Taxonomy" id="7719"/>
    <lineage>
        <taxon>Eukaryota</taxon>
        <taxon>Metazoa</taxon>
        <taxon>Chordata</taxon>
        <taxon>Tunicata</taxon>
        <taxon>Ascidiacea</taxon>
        <taxon>Phlebobranchia</taxon>
        <taxon>Cionidae</taxon>
        <taxon>Ciona</taxon>
    </lineage>
</organism>
<dbReference type="OMA" id="IREWDRY"/>
<dbReference type="EMBL" id="EAAA01002346">
    <property type="status" value="NOT_ANNOTATED_CDS"/>
    <property type="molecule type" value="Genomic_DNA"/>
</dbReference>
<comment type="pathway">
    <text evidence="1">Protein modification; protein ubiquitination.</text>
</comment>
<dbReference type="AlphaFoldDB" id="F6PW28"/>
<dbReference type="InterPro" id="IPR016158">
    <property type="entry name" value="Cullin_homology"/>
</dbReference>
<dbReference type="SUPFAM" id="SSF74788">
    <property type="entry name" value="Cullin repeat-like"/>
    <property type="match status" value="1"/>
</dbReference>
<reference evidence="13" key="1">
    <citation type="journal article" date="2002" name="Science">
        <title>The draft genome of Ciona intestinalis: insights into chordate and vertebrate origins.</title>
        <authorList>
            <person name="Dehal P."/>
            <person name="Satou Y."/>
            <person name="Campbell R.K."/>
            <person name="Chapman J."/>
            <person name="Degnan B."/>
            <person name="De Tomaso A."/>
            <person name="Davidson B."/>
            <person name="Di Gregorio A."/>
            <person name="Gelpke M."/>
            <person name="Goodstein D.M."/>
            <person name="Harafuji N."/>
            <person name="Hastings K.E."/>
            <person name="Ho I."/>
            <person name="Hotta K."/>
            <person name="Huang W."/>
            <person name="Kawashima T."/>
            <person name="Lemaire P."/>
            <person name="Martinez D."/>
            <person name="Meinertzhagen I.A."/>
            <person name="Necula S."/>
            <person name="Nonaka M."/>
            <person name="Putnam N."/>
            <person name="Rash S."/>
            <person name="Saiga H."/>
            <person name="Satake M."/>
            <person name="Terry A."/>
            <person name="Yamada L."/>
            <person name="Wang H.G."/>
            <person name="Awazu S."/>
            <person name="Azumi K."/>
            <person name="Boore J."/>
            <person name="Branno M."/>
            <person name="Chin-Bow S."/>
            <person name="DeSantis R."/>
            <person name="Doyle S."/>
            <person name="Francino P."/>
            <person name="Keys D.N."/>
            <person name="Haga S."/>
            <person name="Hayashi H."/>
            <person name="Hino K."/>
            <person name="Imai K.S."/>
            <person name="Inaba K."/>
            <person name="Kano S."/>
            <person name="Kobayashi K."/>
            <person name="Kobayashi M."/>
            <person name="Lee B.I."/>
            <person name="Makabe K.W."/>
            <person name="Manohar C."/>
            <person name="Matassi G."/>
            <person name="Medina M."/>
            <person name="Mochizuki Y."/>
            <person name="Mount S."/>
            <person name="Morishita T."/>
            <person name="Miura S."/>
            <person name="Nakayama A."/>
            <person name="Nishizaka S."/>
            <person name="Nomoto H."/>
            <person name="Ohta F."/>
            <person name="Oishi K."/>
            <person name="Rigoutsos I."/>
            <person name="Sano M."/>
            <person name="Sasaki A."/>
            <person name="Sasakura Y."/>
            <person name="Shoguchi E."/>
            <person name="Shin-i T."/>
            <person name="Spagnuolo A."/>
            <person name="Stainier D."/>
            <person name="Suzuki M.M."/>
            <person name="Tassy O."/>
            <person name="Takatori N."/>
            <person name="Tokuoka M."/>
            <person name="Yagi K."/>
            <person name="Yoshizaki F."/>
            <person name="Wada S."/>
            <person name="Zhang C."/>
            <person name="Hyatt P.D."/>
            <person name="Larimer F."/>
            <person name="Detter C."/>
            <person name="Doggett N."/>
            <person name="Glavina T."/>
            <person name="Hawkins T."/>
            <person name="Richardson P."/>
            <person name="Lucas S."/>
            <person name="Kohara Y."/>
            <person name="Levine M."/>
            <person name="Satoh N."/>
            <person name="Rokhsar D.S."/>
        </authorList>
    </citation>
    <scope>NUCLEOTIDE SEQUENCE [LARGE SCALE GENOMIC DNA]</scope>
</reference>
<dbReference type="InterPro" id="IPR059120">
    <property type="entry name" value="Cullin-like_AB"/>
</dbReference>
<evidence type="ECO:0000313" key="12">
    <source>
        <dbReference type="Ensembl" id="ENSCINP00000013359.3"/>
    </source>
</evidence>
<dbReference type="FunFam" id="1.20.1310.10:FF:000011">
    <property type="entry name" value="Cullin 1"/>
    <property type="match status" value="1"/>
</dbReference>
<dbReference type="SUPFAM" id="SSF75632">
    <property type="entry name" value="Cullin homology domain"/>
    <property type="match status" value="1"/>
</dbReference>
<dbReference type="GO" id="GO:0070936">
    <property type="term" value="P:protein K48-linked ubiquitination"/>
    <property type="evidence" value="ECO:0007669"/>
    <property type="project" value="UniProtKB-ARBA"/>
</dbReference>
<dbReference type="Proteomes" id="UP000008144">
    <property type="component" value="Chromosome 7"/>
</dbReference>
<dbReference type="Pfam" id="PF00888">
    <property type="entry name" value="Cullin"/>
    <property type="match status" value="1"/>
</dbReference>
<dbReference type="Gene3D" id="4.10.1030.10">
    <property type="entry name" value="Ring Box Chain A, domain 5"/>
    <property type="match status" value="1"/>
</dbReference>
<dbReference type="InterPro" id="IPR016159">
    <property type="entry name" value="Cullin_repeat-like_dom_sf"/>
</dbReference>
<dbReference type="FunFam" id="1.10.10.10:FF:000161">
    <property type="entry name" value="Cullin 1"/>
    <property type="match status" value="1"/>
</dbReference>
<dbReference type="GO" id="GO:0030674">
    <property type="term" value="F:protein-macromolecule adaptor activity"/>
    <property type="evidence" value="ECO:0000318"/>
    <property type="project" value="GO_Central"/>
</dbReference>
<evidence type="ECO:0000256" key="6">
    <source>
        <dbReference type="ARBA" id="ARBA00022843"/>
    </source>
</evidence>
<keyword evidence="5" id="KW-0833">Ubl conjugation pathway</keyword>
<dbReference type="FunFam" id="1.20.1310.10:FF:000019">
    <property type="entry name" value="Cullin 1"/>
    <property type="match status" value="1"/>
</dbReference>
<dbReference type="InterPro" id="IPR001373">
    <property type="entry name" value="Cullin_N"/>
</dbReference>
<dbReference type="FunFam" id="1.10.10.10:FF:000014">
    <property type="entry name" value="Cullin 1"/>
    <property type="match status" value="1"/>
</dbReference>
<dbReference type="FunCoup" id="F6PW28">
    <property type="interactions" value="1191"/>
</dbReference>
<dbReference type="GO" id="GO:0019005">
    <property type="term" value="C:SCF ubiquitin ligase complex"/>
    <property type="evidence" value="ECO:0000318"/>
    <property type="project" value="GO_Central"/>
</dbReference>
<evidence type="ECO:0000256" key="7">
    <source>
        <dbReference type="ARBA" id="ARBA00069612"/>
    </source>
</evidence>
<evidence type="ECO:0000259" key="11">
    <source>
        <dbReference type="PROSITE" id="PS50069"/>
    </source>
</evidence>
<dbReference type="FunFam" id="1.20.1310.10:FF:000007">
    <property type="entry name" value="Cullin 1"/>
    <property type="match status" value="1"/>
</dbReference>
<dbReference type="Gene3D" id="1.20.1310.10">
    <property type="entry name" value="Cullin Repeats"/>
    <property type="match status" value="4"/>
</dbReference>
<reference evidence="12" key="4">
    <citation type="submission" date="2025-09" db="UniProtKB">
        <authorList>
            <consortium name="Ensembl"/>
        </authorList>
    </citation>
    <scope>IDENTIFICATION</scope>
</reference>
<name>F6PW28_CIOIN</name>
<dbReference type="Pfam" id="PF26557">
    <property type="entry name" value="Cullin_AB"/>
    <property type="match status" value="1"/>
</dbReference>
<accession>F6PW28</accession>
<comment type="similarity">
    <text evidence="2 8 9">Belongs to the cullin family.</text>
</comment>
<reference evidence="12" key="2">
    <citation type="journal article" date="2008" name="Genome Biol.">
        <title>Improved genome assembly and evidence-based global gene model set for the chordate Ciona intestinalis: new insight into intron and operon populations.</title>
        <authorList>
            <person name="Satou Y."/>
            <person name="Mineta K."/>
            <person name="Ogasawara M."/>
            <person name="Sasakura Y."/>
            <person name="Shoguchi E."/>
            <person name="Ueno K."/>
            <person name="Yamada L."/>
            <person name="Matsumoto J."/>
            <person name="Wasserscheid J."/>
            <person name="Dewar K."/>
            <person name="Wiley G.B."/>
            <person name="Macmil S.L."/>
            <person name="Roe B.A."/>
            <person name="Zeller R.W."/>
            <person name="Hastings K.E."/>
            <person name="Lemaire P."/>
            <person name="Lindquist E."/>
            <person name="Endo T."/>
            <person name="Hotta K."/>
            <person name="Inaba K."/>
        </authorList>
    </citation>
    <scope>NUCLEOTIDE SEQUENCE [LARGE SCALE GENOMIC DNA]</scope>
    <source>
        <strain evidence="12">wild type</strain>
    </source>
</reference>
<dbReference type="Ensembl" id="ENSCINT00000013359.3">
    <property type="protein sequence ID" value="ENSCINP00000013359.3"/>
    <property type="gene ID" value="ENSCING00000006501.3"/>
</dbReference>
<dbReference type="GO" id="GO:0016567">
    <property type="term" value="P:protein ubiquitination"/>
    <property type="evidence" value="ECO:0000318"/>
    <property type="project" value="GO_Central"/>
</dbReference>
<dbReference type="InterPro" id="IPR036317">
    <property type="entry name" value="Cullin_homology_sf"/>
</dbReference>
<reference evidence="12" key="3">
    <citation type="submission" date="2025-08" db="UniProtKB">
        <authorList>
            <consortium name="Ensembl"/>
        </authorList>
    </citation>
    <scope>IDENTIFICATION</scope>
</reference>
<feature type="compositionally biased region" description="Polar residues" evidence="10">
    <location>
        <begin position="62"/>
        <end position="71"/>
    </location>
</feature>
<evidence type="ECO:0000256" key="4">
    <source>
        <dbReference type="ARBA" id="ARBA00022499"/>
    </source>
</evidence>
<dbReference type="FunFam" id="1.20.1310.10:FF:000023">
    <property type="entry name" value="cullin-1"/>
    <property type="match status" value="1"/>
</dbReference>
<sequence length="778" mass="90226">MQHNGGGNPHARRYIGLDQIWEDLQKGISQVYARQSMEKKRYMELYTHVYNYCTSVDQSVSARQAPNSSTPPGRVSTTKKDSKAMTGAQFVGFELYKKLKQNLQMYLADKLKAGENLLNEDVLLFYTNQWEDYRFSSRVLNGVFGYLNRHWVKRECDEGRKEIYEIYSLALVIWRENLFKPLNKQVTSAVLNLIEKERNGETINTSLISGVLRSYVALGLSENEQNRTQSLSVYKEAFESNFLADTERYFTSESQEFLAANPVTEYMKKAEARLQEEERRVQLYLHESTHDQLARKCEQVLIEQHLEQFHAEFQSLLNDDKNEDLGRMFKLVSKIKDGLGELKTLLEAHIHNQADVAIKQCADTAVNDPKLYVQTILDVHKKYNALVQTSFDNDSGFVAALDIACGRFINKNAVTTSAKSSSKSPELLARYCDTLLKSAKVSEDAELEATLKEVLTVFRYIEDKDVFQTFYSKMLARRLVQHTSASDDAEAQMISRLKQTCGFEYTSKLQRMFQDVDVSKNLNERFRTHIAASTPLDLDFSIQVLSSGSWPFQQSVTFRLPVELERSYQRFTTFYSQAHNGRKLSWLYQMSKGEIVTNCFKNRYTFQASTFQMAILLQYNSATSYTVQQLAENTQLKMEILLQVLIHLLKCKILQCKDEPDANNLKPHNEIELFLGYRSKKLRVNINKPVKTEQKQEQEVTHKHIEEDRKMLIQAAIVRIMKMRKQQKHQQLLSEVLSQLSSRFKPRVPIIKKCIDTLIEKEYLERVEGEKDMYQYLA</sequence>
<evidence type="ECO:0000256" key="10">
    <source>
        <dbReference type="SAM" id="MobiDB-lite"/>
    </source>
</evidence>
<dbReference type="HOGENOM" id="CLU_004747_6_1_1"/>
<dbReference type="SMART" id="SM00182">
    <property type="entry name" value="CULLIN"/>
    <property type="match status" value="1"/>
</dbReference>
<evidence type="ECO:0000256" key="2">
    <source>
        <dbReference type="ARBA" id="ARBA00006019"/>
    </source>
</evidence>
<evidence type="ECO:0000256" key="1">
    <source>
        <dbReference type="ARBA" id="ARBA00004906"/>
    </source>
</evidence>
<feature type="region of interest" description="Disordered" evidence="10">
    <location>
        <begin position="62"/>
        <end position="81"/>
    </location>
</feature>
<dbReference type="SMART" id="SM00884">
    <property type="entry name" value="Cullin_Nedd8"/>
    <property type="match status" value="1"/>
</dbReference>
<dbReference type="InterPro" id="IPR036390">
    <property type="entry name" value="WH_DNA-bd_sf"/>
</dbReference>
<dbReference type="InParanoid" id="F6PW28"/>
<dbReference type="InterPro" id="IPR045093">
    <property type="entry name" value="Cullin"/>
</dbReference>
<keyword evidence="4" id="KW-1017">Isopeptide bond</keyword>